<proteinExistence type="predicted"/>
<comment type="caution">
    <text evidence="1">The sequence shown here is derived from an EMBL/GenBank/DDBJ whole genome shotgun (WGS) entry which is preliminary data.</text>
</comment>
<evidence type="ECO:0000313" key="2">
    <source>
        <dbReference type="Proteomes" id="UP001060085"/>
    </source>
</evidence>
<organism evidence="1 2">
    <name type="scientific">Catharanthus roseus</name>
    <name type="common">Madagascar periwinkle</name>
    <name type="synonym">Vinca rosea</name>
    <dbReference type="NCBI Taxonomy" id="4058"/>
    <lineage>
        <taxon>Eukaryota</taxon>
        <taxon>Viridiplantae</taxon>
        <taxon>Streptophyta</taxon>
        <taxon>Embryophyta</taxon>
        <taxon>Tracheophyta</taxon>
        <taxon>Spermatophyta</taxon>
        <taxon>Magnoliopsida</taxon>
        <taxon>eudicotyledons</taxon>
        <taxon>Gunneridae</taxon>
        <taxon>Pentapetalae</taxon>
        <taxon>asterids</taxon>
        <taxon>lamiids</taxon>
        <taxon>Gentianales</taxon>
        <taxon>Apocynaceae</taxon>
        <taxon>Rauvolfioideae</taxon>
        <taxon>Vinceae</taxon>
        <taxon>Catharanthinae</taxon>
        <taxon>Catharanthus</taxon>
    </lineage>
</organism>
<sequence length="452" mass="51077">MHPGPVNPVVLMRQHEHRSGLIWSGDHETSITDLQCVLHQFSSDQQILDPCNTRFDLHQIQLRGKDNTYWGMQHAKRDEYIRWYQKITRVYIGNPTNRDTRTVGYQPTGVASFAKKVQTIIRRCSVSIDGTLGCTPSQHNIQKTFSVQPSRCRPREPVLYHGTRGVKRGARRLLGHGACDGRQPVPPFPGRHGHADPGHEVERDKGSGGRGHSLQSGSGTLRTPPSPGLGFALFHSPHPTSLGVSSFRAPPPPGIAGSSAPHQPISYASSSDEDERTDDTTHVHQLGFGHRVGKKTMRDAYGPFFTGAVRKSWTLPINRIVSHNELVRKLLKYRDMNPNLWIVRITVRVSSYYEMHRMFYINLYSMNNDEEIYYLWTISPHYAKEVIHILVEFEKIQQHSIPITHDINITNMTEHITVVIQMVSDEPSMSYPTVNNDDDEIDQSDGDDAVSS</sequence>
<protein>
    <submittedName>
        <fullName evidence="1">Uncharacterized protein</fullName>
    </submittedName>
</protein>
<name>A0ACC0BW53_CATRO</name>
<dbReference type="Proteomes" id="UP001060085">
    <property type="component" value="Linkage Group LG02"/>
</dbReference>
<evidence type="ECO:0000313" key="1">
    <source>
        <dbReference type="EMBL" id="KAI5676827.1"/>
    </source>
</evidence>
<keyword evidence="2" id="KW-1185">Reference proteome</keyword>
<accession>A0ACC0BW53</accession>
<dbReference type="EMBL" id="CM044702">
    <property type="protein sequence ID" value="KAI5676827.1"/>
    <property type="molecule type" value="Genomic_DNA"/>
</dbReference>
<reference evidence="2" key="1">
    <citation type="journal article" date="2023" name="Nat. Plants">
        <title>Single-cell RNA sequencing provides a high-resolution roadmap for understanding the multicellular compartmentation of specialized metabolism.</title>
        <authorList>
            <person name="Sun S."/>
            <person name="Shen X."/>
            <person name="Li Y."/>
            <person name="Li Y."/>
            <person name="Wang S."/>
            <person name="Li R."/>
            <person name="Zhang H."/>
            <person name="Shen G."/>
            <person name="Guo B."/>
            <person name="Wei J."/>
            <person name="Xu J."/>
            <person name="St-Pierre B."/>
            <person name="Chen S."/>
            <person name="Sun C."/>
        </authorList>
    </citation>
    <scope>NUCLEOTIDE SEQUENCE [LARGE SCALE GENOMIC DNA]</scope>
</reference>
<gene>
    <name evidence="1" type="ORF">M9H77_07777</name>
</gene>